<dbReference type="PROSITE" id="PS51465">
    <property type="entry name" value="KAZAL_2"/>
    <property type="match status" value="4"/>
</dbReference>
<dbReference type="CDD" id="cd00104">
    <property type="entry name" value="KAZAL_FS"/>
    <property type="match status" value="4"/>
</dbReference>
<dbReference type="InterPro" id="IPR002350">
    <property type="entry name" value="Kazal_dom"/>
</dbReference>
<keyword evidence="1" id="KW-1133">Transmembrane helix</keyword>
<name>A0A1V1FNH4_9NEOP</name>
<accession>A0A1V1FNH4</accession>
<sequence>MSESFYTGQLIPAMLVVPVFVIITVTAPVLSHWRIKGEYVCVEAAKNITYDPLCASNNQTFQNFMTFQCYARYFDVHGLTVRRGACSTNPEPDHCVLSFVVWRQVCGFDNVTYSSVWELMCVAQRQRKSNTVQYEGPCRVQCPMSLAYKPVCSSEDTVYPNTEALKCSALRNPERNITLKKRGLCWSRNSPRIICQPPKITLKNEQKNQVCASNGVTYASYNTVACLRIYNHGLRILHDGPCNYKDIVYPKDVTQTCHLADNHVIMMPVCGSNNVTYPNPFVLKCAQHRGIVSSDVKIRLQGNCEKDLMDEDVLEYEEDPCKEQRNVGPSHKETNKPLFCASDGKSYYSTIEYACAVKTNNDWFHYSIVRIGAPCDRRDSPCEKLQVLSEALVADPICGSDGISYANPMALMCAMITEPRLKKHHKGACVPPQR</sequence>
<dbReference type="Gene3D" id="3.30.60.30">
    <property type="match status" value="5"/>
</dbReference>
<evidence type="ECO:0000256" key="1">
    <source>
        <dbReference type="SAM" id="Phobius"/>
    </source>
</evidence>
<dbReference type="PANTHER" id="PTHR21179:SF1">
    <property type="entry name" value="KAZ1-TYPE SERINE PROTEASE INHIBITOR-LIKE PROTEIN TYPE EPSILON-RELATED"/>
    <property type="match status" value="1"/>
</dbReference>
<dbReference type="InterPro" id="IPR039932">
    <property type="entry name" value="Spink4-like"/>
</dbReference>
<feature type="domain" description="Kazal-like" evidence="2">
    <location>
        <begin position="251"/>
        <end position="306"/>
    </location>
</feature>
<protein>
    <submittedName>
        <fullName evidence="3">Putative serine protease inhibitor dipetalogastin1</fullName>
    </submittedName>
</protein>
<dbReference type="InterPro" id="IPR036058">
    <property type="entry name" value="Kazal_dom_sf"/>
</dbReference>
<feature type="transmembrane region" description="Helical" evidence="1">
    <location>
        <begin position="6"/>
        <end position="30"/>
    </location>
</feature>
<dbReference type="Pfam" id="PF07648">
    <property type="entry name" value="Kazal_2"/>
    <property type="match status" value="4"/>
</dbReference>
<keyword evidence="1" id="KW-0472">Membrane</keyword>
<dbReference type="SUPFAM" id="SSF100895">
    <property type="entry name" value="Kazal-type serine protease inhibitors"/>
    <property type="match status" value="6"/>
</dbReference>
<organism evidence="3">
    <name type="scientific">Reticulitermes speratus</name>
    <dbReference type="NCBI Taxonomy" id="60591"/>
    <lineage>
        <taxon>Eukaryota</taxon>
        <taxon>Metazoa</taxon>
        <taxon>Ecdysozoa</taxon>
        <taxon>Arthropoda</taxon>
        <taxon>Hexapoda</taxon>
        <taxon>Insecta</taxon>
        <taxon>Pterygota</taxon>
        <taxon>Neoptera</taxon>
        <taxon>Polyneoptera</taxon>
        <taxon>Dictyoptera</taxon>
        <taxon>Blattodea</taxon>
        <taxon>Blattoidea</taxon>
        <taxon>Termitoidae</taxon>
        <taxon>Rhinotermitidae</taxon>
        <taxon>Reticulitermes</taxon>
        <taxon>Frontotermes</taxon>
    </lineage>
</organism>
<feature type="domain" description="Kazal-like" evidence="2">
    <location>
        <begin position="189"/>
        <end position="244"/>
    </location>
</feature>
<feature type="domain" description="Kazal-like" evidence="2">
    <location>
        <begin position="80"/>
        <end position="140"/>
    </location>
</feature>
<dbReference type="GO" id="GO:0004867">
    <property type="term" value="F:serine-type endopeptidase inhibitor activity"/>
    <property type="evidence" value="ECO:0007669"/>
    <property type="project" value="InterPro"/>
</dbReference>
<proteinExistence type="evidence at transcript level"/>
<dbReference type="SMART" id="SM00280">
    <property type="entry name" value="KAZAL"/>
    <property type="match status" value="6"/>
</dbReference>
<dbReference type="PANTHER" id="PTHR21179">
    <property type="entry name" value="SERINE-TYPE ENDOPEPTIDASE INHIBITOR"/>
    <property type="match status" value="1"/>
</dbReference>
<gene>
    <name evidence="3" type="primary">DPGN1</name>
</gene>
<dbReference type="AlphaFoldDB" id="A0A1V1FNH4"/>
<keyword evidence="1" id="KW-0812">Transmembrane</keyword>
<evidence type="ECO:0000313" key="3">
    <source>
        <dbReference type="EMBL" id="BAX07380.1"/>
    </source>
</evidence>
<feature type="domain" description="Kazal-like" evidence="2">
    <location>
        <begin position="369"/>
        <end position="431"/>
    </location>
</feature>
<evidence type="ECO:0000259" key="2">
    <source>
        <dbReference type="PROSITE" id="PS51465"/>
    </source>
</evidence>
<dbReference type="EMBL" id="FX985367">
    <property type="protein sequence ID" value="BAX07380.1"/>
    <property type="molecule type" value="mRNA"/>
</dbReference>
<reference evidence="3" key="1">
    <citation type="journal article" date="2017" name="PLoS ONE">
        <title>Caste-, sex-, and age-dependent expression of immune-related genes in a Japanese subterranean termite, Reticulitermes speratus.</title>
        <authorList>
            <person name="Mitaka Y."/>
            <person name="Kobayashi K."/>
            <person name="Matsuura K."/>
        </authorList>
    </citation>
    <scope>NUCLEOTIDE SEQUENCE</scope>
    <source>
        <tissue evidence="3">Whole body</tissue>
    </source>
</reference>